<evidence type="ECO:0000313" key="2">
    <source>
        <dbReference type="EMBL" id="GMN22637.1"/>
    </source>
</evidence>
<dbReference type="AlphaFoldDB" id="A0AA87YUW4"/>
<reference evidence="2" key="1">
    <citation type="submission" date="2023-07" db="EMBL/GenBank/DDBJ databases">
        <title>draft genome sequence of fig (Ficus carica).</title>
        <authorList>
            <person name="Takahashi T."/>
            <person name="Nishimura K."/>
        </authorList>
    </citation>
    <scope>NUCLEOTIDE SEQUENCE</scope>
</reference>
<keyword evidence="3" id="KW-1185">Reference proteome</keyword>
<accession>A0AA87YUW4</accession>
<gene>
    <name evidence="2" type="ORF">TIFTF001_043551</name>
</gene>
<sequence>MSTWLGKSGRHNRDSTSCVASGFEGGGRPSGIDSNLKDGTTFKEVAPRDLTSSFREQKSDQIAPTTTVLYTAVGRHPPPSTGRSSFL</sequence>
<protein>
    <submittedName>
        <fullName evidence="2">Uncharacterized protein</fullName>
    </submittedName>
</protein>
<name>A0AA87YUW4_FICCA</name>
<comment type="caution">
    <text evidence="2">The sequence shown here is derived from an EMBL/GenBank/DDBJ whole genome shotgun (WGS) entry which is preliminary data.</text>
</comment>
<dbReference type="Proteomes" id="UP001187192">
    <property type="component" value="Unassembled WGS sequence"/>
</dbReference>
<feature type="region of interest" description="Disordered" evidence="1">
    <location>
        <begin position="1"/>
        <end position="39"/>
    </location>
</feature>
<organism evidence="2 3">
    <name type="scientific">Ficus carica</name>
    <name type="common">Common fig</name>
    <dbReference type="NCBI Taxonomy" id="3494"/>
    <lineage>
        <taxon>Eukaryota</taxon>
        <taxon>Viridiplantae</taxon>
        <taxon>Streptophyta</taxon>
        <taxon>Embryophyta</taxon>
        <taxon>Tracheophyta</taxon>
        <taxon>Spermatophyta</taxon>
        <taxon>Magnoliopsida</taxon>
        <taxon>eudicotyledons</taxon>
        <taxon>Gunneridae</taxon>
        <taxon>Pentapetalae</taxon>
        <taxon>rosids</taxon>
        <taxon>fabids</taxon>
        <taxon>Rosales</taxon>
        <taxon>Moraceae</taxon>
        <taxon>Ficeae</taxon>
        <taxon>Ficus</taxon>
    </lineage>
</organism>
<proteinExistence type="predicted"/>
<evidence type="ECO:0000256" key="1">
    <source>
        <dbReference type="SAM" id="MobiDB-lite"/>
    </source>
</evidence>
<dbReference type="EMBL" id="BTGU01002849">
    <property type="protein sequence ID" value="GMN22637.1"/>
    <property type="molecule type" value="Genomic_DNA"/>
</dbReference>
<evidence type="ECO:0000313" key="3">
    <source>
        <dbReference type="Proteomes" id="UP001187192"/>
    </source>
</evidence>